<dbReference type="Proteomes" id="UP001164250">
    <property type="component" value="Chromosome 7"/>
</dbReference>
<gene>
    <name evidence="1" type="ORF">Patl1_25656</name>
</gene>
<sequence length="527" mass="59055">MSRSGRKKEKHGRSGDLSLDNCNDGTAARTRPLSFDEIIIMRKNKKSPEEVKEGATGAGNISGDCTIENVSNHRESERHHRHNKDSSHGVDKHLSREFVKLGSRGKEDGIPPNDSNSVRRRERESRESENKLRDDSLAKPKHRETLRSEIRLKDGSLAKENNSGESRRSEIKLKAEMKEKFTKDKGKVDTKILGLGKIYERSEEKSERESKRKHRSGDDEKNGDRNAVKKQDLGKRHDSDNSERKERKESPKSRYGESRLKRRRSRSREREERNRRSISVSPKAHKHTSYHGREHEELSAHSSKGRSERHHSDIDRSKGTSNGSNIHYRRHGGSTSGLGGYSPRKRRTDAAVKTPSPVNRSPENKSAKWDVAPTETNTISDSVPSTFQMSNQNASSNEHEVVRATPVTSTAVKPLDVASVTASLTKQNISIDSLQLTQATRPLRSLYVDNVPASVSEKAVIEFLNNFLLSSGVNQIRGSQPCISCVKDKGQALIEFLTPEDATAALSCDGSSFFGSILKIRRPKDFA</sequence>
<keyword evidence="2" id="KW-1185">Reference proteome</keyword>
<reference evidence="2" key="1">
    <citation type="journal article" date="2023" name="G3 (Bethesda)">
        <title>Genome assembly and association tests identify interacting loci associated with vigor, precocity, and sex in interspecific pistachio rootstocks.</title>
        <authorList>
            <person name="Palmer W."/>
            <person name="Jacygrad E."/>
            <person name="Sagayaradj S."/>
            <person name="Cavanaugh K."/>
            <person name="Han R."/>
            <person name="Bertier L."/>
            <person name="Beede B."/>
            <person name="Kafkas S."/>
            <person name="Golino D."/>
            <person name="Preece J."/>
            <person name="Michelmore R."/>
        </authorList>
    </citation>
    <scope>NUCLEOTIDE SEQUENCE [LARGE SCALE GENOMIC DNA]</scope>
</reference>
<accession>A0ACC1B0F1</accession>
<comment type="caution">
    <text evidence="1">The sequence shown here is derived from an EMBL/GenBank/DDBJ whole genome shotgun (WGS) entry which is preliminary data.</text>
</comment>
<proteinExistence type="predicted"/>
<dbReference type="EMBL" id="CM047903">
    <property type="protein sequence ID" value="KAJ0092380.1"/>
    <property type="molecule type" value="Genomic_DNA"/>
</dbReference>
<organism evidence="1 2">
    <name type="scientific">Pistacia atlantica</name>
    <dbReference type="NCBI Taxonomy" id="434234"/>
    <lineage>
        <taxon>Eukaryota</taxon>
        <taxon>Viridiplantae</taxon>
        <taxon>Streptophyta</taxon>
        <taxon>Embryophyta</taxon>
        <taxon>Tracheophyta</taxon>
        <taxon>Spermatophyta</taxon>
        <taxon>Magnoliopsida</taxon>
        <taxon>eudicotyledons</taxon>
        <taxon>Gunneridae</taxon>
        <taxon>Pentapetalae</taxon>
        <taxon>rosids</taxon>
        <taxon>malvids</taxon>
        <taxon>Sapindales</taxon>
        <taxon>Anacardiaceae</taxon>
        <taxon>Pistacia</taxon>
    </lineage>
</organism>
<evidence type="ECO:0000313" key="1">
    <source>
        <dbReference type="EMBL" id="KAJ0092380.1"/>
    </source>
</evidence>
<protein>
    <submittedName>
        <fullName evidence="1">Uncharacterized protein</fullName>
    </submittedName>
</protein>
<name>A0ACC1B0F1_9ROSI</name>
<evidence type="ECO:0000313" key="2">
    <source>
        <dbReference type="Proteomes" id="UP001164250"/>
    </source>
</evidence>